<evidence type="ECO:0000256" key="1">
    <source>
        <dbReference type="SAM" id="MobiDB-lite"/>
    </source>
</evidence>
<evidence type="ECO:0000313" key="3">
    <source>
        <dbReference type="Proteomes" id="UP000309848"/>
    </source>
</evidence>
<dbReference type="EMBL" id="SRXU01000003">
    <property type="protein sequence ID" value="TGX43305.1"/>
    <property type="molecule type" value="Genomic_DNA"/>
</dbReference>
<protein>
    <submittedName>
        <fullName evidence="2">Uncharacterized protein</fullName>
    </submittedName>
</protein>
<dbReference type="OrthoDB" id="499748at2"/>
<evidence type="ECO:0000313" key="2">
    <source>
        <dbReference type="EMBL" id="TGX43305.1"/>
    </source>
</evidence>
<dbReference type="Pfam" id="PF19268">
    <property type="entry name" value="CIS_TMP"/>
    <property type="match status" value="2"/>
</dbReference>
<keyword evidence="3" id="KW-1185">Reference proteome</keyword>
<reference evidence="2 3" key="1">
    <citation type="submission" date="2019-04" db="EMBL/GenBank/DDBJ databases">
        <title>Sphingomonas psychrotolerans sp. nov., isolated from soil in the Tianshan Mountains, Xinjiang, China.</title>
        <authorList>
            <person name="Luo Y."/>
            <person name="Sheng H."/>
        </authorList>
    </citation>
    <scope>NUCLEOTIDE SEQUENCE [LARGE SCALE GENOMIC DNA]</scope>
    <source>
        <strain evidence="2 3">KIS18-15</strain>
    </source>
</reference>
<dbReference type="AlphaFoldDB" id="A0A4S1WLJ6"/>
<dbReference type="InterPro" id="IPR045538">
    <property type="entry name" value="CIS_TMP"/>
</dbReference>
<dbReference type="RefSeq" id="WP_135984001.1">
    <property type="nucleotide sequence ID" value="NZ_JAASQM010000002.1"/>
</dbReference>
<accession>A0A4S1WLJ6</accession>
<feature type="region of interest" description="Disordered" evidence="1">
    <location>
        <begin position="392"/>
        <end position="411"/>
    </location>
</feature>
<sequence>MRLAHLIEEQRLQIDVAPHLAGPVLLDRIGEINRRRLVPAIAQVLDEFALPGQLVSIGTLHLALGRFEPDALDRVEAVLRARLREALAAALRAGSGVASAERHALVAAFEHYLLHGAWPSNRAIPPATSPAEMLETLLEGDPLALVAMLRRRGPGGAVLRRLVRQMPDRLLARLLHRLEPVHAAYVLNYLAEVCESHAAERLIAASPAELTEMLWTIVLRDALQEAGLQANRKAFLRRLLGQLARSAGARLSALVAQLRRGLPRTLARRKAPGSLVAILEELIAEAPELTDDGAALGALASLLGRAPRLSERERATARRLAATVGPRRLRALLDRLGAGDPLTVAMAIESVLPAAPFVAPPHFSAGSADGPGAADAPAGTWIVALRRAPHDRPRSLRAPRRHAKPEEREDPVDRLAAALAALAAPARPGEMAGLDAILADAMHTDPYAARRLMRRFATAEPDRLARLLGGGAAFREAAAWLLPAHLAAGLAALDRIAGCTAAERRALLAVAASARDAELPEALLARALAALARSRAVTPAAFVARLKHAATAPSPEETALLASLGMPHPQATRRLATRHRALDQFALVCGEMRGLALHERVATLVGLLPALSGADRASLQMRLPAGTAASIAARGLLMALPPFALRRLALLFAIPKQDLRDAAPNRLAARIAGRVLGDMSPGRRAPDPRVSKTPQVFGTDFRRAATIDPAEVLIGGGVRERLRIAAMMRLRPFGALRLLTDPDETSAAPIPLLHDPHRAPLLFAAMAREERAHLMRLLDLLTGRRGRLAIAPAKVARALARAAAARDWRAAAGRGLADEWRAQLAGLASLSEQAALRRLLGDLAPDTGVEARDAATTPSRRSSPGILDRARALLGLQPRASTGAILRALADSRLRTRLARASSEEELVRLLAALTPAAAGGLLHAAERLAAARRAGGAPIDRAAQWHCILGAAASARPIPHLASAFLDGADDAPPPPAPARQRSEALLVAALEGMRDAPLRMALDLRARERRARVTEAAETDSGMPVTMHIHNAGLVLAAIFLPRLFQSLDYAEETDTGWRWTDTDCPGRAVHLLQWLADERSDAPEPQLALNKILCGLDPADPVAASVALTGHERDRAQSLLARILSGWPPLAGSSIAALRETFFQREGRLTRSEHRWSLEVETRVLDILLDQLPWSFSTILHPWMRNPLAVRWR</sequence>
<name>A0A4S1WLJ6_9SPHN</name>
<gene>
    <name evidence="2" type="ORF">E5A74_09070</name>
</gene>
<comment type="caution">
    <text evidence="2">The sequence shown here is derived from an EMBL/GenBank/DDBJ whole genome shotgun (WGS) entry which is preliminary data.</text>
</comment>
<dbReference type="Proteomes" id="UP000309848">
    <property type="component" value="Unassembled WGS sequence"/>
</dbReference>
<organism evidence="2 3">
    <name type="scientific">Sphingomonas naasensis</name>
    <dbReference type="NCBI Taxonomy" id="1344951"/>
    <lineage>
        <taxon>Bacteria</taxon>
        <taxon>Pseudomonadati</taxon>
        <taxon>Pseudomonadota</taxon>
        <taxon>Alphaproteobacteria</taxon>
        <taxon>Sphingomonadales</taxon>
        <taxon>Sphingomonadaceae</taxon>
        <taxon>Sphingomonas</taxon>
    </lineage>
</organism>
<proteinExistence type="predicted"/>